<proteinExistence type="predicted"/>
<organism evidence="2 3">
    <name type="scientific">Candidatus Pullichristensenella stercorigallinarum</name>
    <dbReference type="NCBI Taxonomy" id="2840909"/>
    <lineage>
        <taxon>Bacteria</taxon>
        <taxon>Bacillati</taxon>
        <taxon>Bacillota</taxon>
        <taxon>Clostridia</taxon>
        <taxon>Candidatus Pullichristensenella</taxon>
    </lineage>
</organism>
<reference evidence="2" key="1">
    <citation type="submission" date="2020-10" db="EMBL/GenBank/DDBJ databases">
        <authorList>
            <person name="Gilroy R."/>
        </authorList>
    </citation>
    <scope>NUCLEOTIDE SEQUENCE</scope>
    <source>
        <strain evidence="2">ChiSjej6B24-2974</strain>
    </source>
</reference>
<evidence type="ECO:0000256" key="1">
    <source>
        <dbReference type="SAM" id="Phobius"/>
    </source>
</evidence>
<evidence type="ECO:0008006" key="4">
    <source>
        <dbReference type="Google" id="ProtNLM"/>
    </source>
</evidence>
<evidence type="ECO:0000313" key="2">
    <source>
        <dbReference type="EMBL" id="HIQ81671.1"/>
    </source>
</evidence>
<feature type="transmembrane region" description="Helical" evidence="1">
    <location>
        <begin position="40"/>
        <end position="57"/>
    </location>
</feature>
<protein>
    <recommendedName>
        <fullName evidence="4">Transmembrane protein</fullName>
    </recommendedName>
</protein>
<dbReference type="Pfam" id="PF20312">
    <property type="entry name" value="DUF6608"/>
    <property type="match status" value="1"/>
</dbReference>
<comment type="caution">
    <text evidence="2">The sequence shown here is derived from an EMBL/GenBank/DDBJ whole genome shotgun (WGS) entry which is preliminary data.</text>
</comment>
<reference evidence="2" key="2">
    <citation type="journal article" date="2021" name="PeerJ">
        <title>Extensive microbial diversity within the chicken gut microbiome revealed by metagenomics and culture.</title>
        <authorList>
            <person name="Gilroy R."/>
            <person name="Ravi A."/>
            <person name="Getino M."/>
            <person name="Pursley I."/>
            <person name="Horton D.L."/>
            <person name="Alikhan N.F."/>
            <person name="Baker D."/>
            <person name="Gharbi K."/>
            <person name="Hall N."/>
            <person name="Watson M."/>
            <person name="Adriaenssens E.M."/>
            <person name="Foster-Nyarko E."/>
            <person name="Jarju S."/>
            <person name="Secka A."/>
            <person name="Antonio M."/>
            <person name="Oren A."/>
            <person name="Chaudhuri R.R."/>
            <person name="La Ragione R."/>
            <person name="Hildebrand F."/>
            <person name="Pallen M.J."/>
        </authorList>
    </citation>
    <scope>NUCLEOTIDE SEQUENCE</scope>
    <source>
        <strain evidence="2">ChiSjej6B24-2974</strain>
    </source>
</reference>
<name>A0A9D0ZK16_9FIRM</name>
<sequence>MKRKVIGGFQLWAAGYAVLTVVSAIAQLCNGMATDTNINALARALACLVPIVTYYLFGFGTERKWTKGLLMLVLHYVISLACAWLLIYLAGLLQHNARTAYWDMLISFTVAYAVVAGIIALANRRARKERERAK</sequence>
<accession>A0A9D0ZK16</accession>
<feature type="transmembrane region" description="Helical" evidence="1">
    <location>
        <begin position="101"/>
        <end position="122"/>
    </location>
</feature>
<keyword evidence="1" id="KW-0472">Membrane</keyword>
<gene>
    <name evidence="2" type="ORF">IAA52_01065</name>
</gene>
<evidence type="ECO:0000313" key="3">
    <source>
        <dbReference type="Proteomes" id="UP000824260"/>
    </source>
</evidence>
<keyword evidence="1" id="KW-0812">Transmembrane</keyword>
<dbReference type="Proteomes" id="UP000824260">
    <property type="component" value="Unassembled WGS sequence"/>
</dbReference>
<dbReference type="InterPro" id="IPR046716">
    <property type="entry name" value="DUF6608"/>
</dbReference>
<keyword evidence="1" id="KW-1133">Transmembrane helix</keyword>
<dbReference type="EMBL" id="DVFZ01000012">
    <property type="protein sequence ID" value="HIQ81671.1"/>
    <property type="molecule type" value="Genomic_DNA"/>
</dbReference>
<feature type="transmembrane region" description="Helical" evidence="1">
    <location>
        <begin position="69"/>
        <end position="89"/>
    </location>
</feature>
<dbReference type="AlphaFoldDB" id="A0A9D0ZK16"/>